<gene>
    <name evidence="2" type="ORF">HYZ11_06045</name>
</gene>
<dbReference type="AlphaFoldDB" id="A0A932HZF6"/>
<comment type="caution">
    <text evidence="2">The sequence shown here is derived from an EMBL/GenBank/DDBJ whole genome shotgun (WGS) entry which is preliminary data.</text>
</comment>
<proteinExistence type="predicted"/>
<sequence length="68" mass="7852">MDVDKRNRRQRWPEYQQPIEPEVITIVPFREDFPVFGTVPSAGMSPPEKSLRADTKLPARGKIIDTWG</sequence>
<protein>
    <submittedName>
        <fullName evidence="2">Uncharacterized protein</fullName>
    </submittedName>
</protein>
<evidence type="ECO:0000313" key="3">
    <source>
        <dbReference type="Proteomes" id="UP000782312"/>
    </source>
</evidence>
<evidence type="ECO:0000313" key="2">
    <source>
        <dbReference type="EMBL" id="MBI3127145.1"/>
    </source>
</evidence>
<dbReference type="Proteomes" id="UP000782312">
    <property type="component" value="Unassembled WGS sequence"/>
</dbReference>
<reference evidence="2" key="1">
    <citation type="submission" date="2020-07" db="EMBL/GenBank/DDBJ databases">
        <title>Huge and variable diversity of episymbiotic CPR bacteria and DPANN archaea in groundwater ecosystems.</title>
        <authorList>
            <person name="He C.Y."/>
            <person name="Keren R."/>
            <person name="Whittaker M."/>
            <person name="Farag I.F."/>
            <person name="Doudna J."/>
            <person name="Cate J.H.D."/>
            <person name="Banfield J.F."/>
        </authorList>
    </citation>
    <scope>NUCLEOTIDE SEQUENCE</scope>
    <source>
        <strain evidence="2">NC_groundwater_763_Ag_S-0.2um_68_21</strain>
    </source>
</reference>
<feature type="region of interest" description="Disordered" evidence="1">
    <location>
        <begin position="38"/>
        <end position="57"/>
    </location>
</feature>
<evidence type="ECO:0000256" key="1">
    <source>
        <dbReference type="SAM" id="MobiDB-lite"/>
    </source>
</evidence>
<organism evidence="2 3">
    <name type="scientific">Tectimicrobiota bacterium</name>
    <dbReference type="NCBI Taxonomy" id="2528274"/>
    <lineage>
        <taxon>Bacteria</taxon>
        <taxon>Pseudomonadati</taxon>
        <taxon>Nitrospinota/Tectimicrobiota group</taxon>
        <taxon>Candidatus Tectimicrobiota</taxon>
    </lineage>
</organism>
<name>A0A932HZF6_UNCTE</name>
<dbReference type="EMBL" id="JACPUR010000016">
    <property type="protein sequence ID" value="MBI3127145.1"/>
    <property type="molecule type" value="Genomic_DNA"/>
</dbReference>
<accession>A0A932HZF6</accession>